<evidence type="ECO:0000256" key="1">
    <source>
        <dbReference type="SAM" id="MobiDB-lite"/>
    </source>
</evidence>
<dbReference type="Proteomes" id="UP000424527">
    <property type="component" value="Unassembled WGS sequence"/>
</dbReference>
<sequence>MTSRHRLRLAPPIQPLHRARSYRTALSRFPPPTPPLLSPKLHSFPVHMHPIIPSSLPLLSILAFLFLPPQLLQPRRHPSRPLQPPQRPMAAHPPPAGSCSLPLYPPLPSNHSLATATPPARPTASPRPSPVSSALRQQILSGSYVNLAQLIHPSTYNPHIPRELQTALGTFQLKQPLTTHSSQLTAPKFTLAFSLYCDVICSAFPDRRSELDDYLSLIIDLALRFGGNGFYSYHILFASQAAERLHQFNQGTHWGTLDIELYCRTFAARPSLHCDQCGAPSHPATTCSITPLLEPSPRT</sequence>
<accession>A0A6G0HZR6</accession>
<evidence type="ECO:0000313" key="2">
    <source>
        <dbReference type="EMBL" id="KAE8284670.1"/>
    </source>
</evidence>
<gene>
    <name evidence="2" type="ORF">D5F01_LYC18008</name>
</gene>
<feature type="compositionally biased region" description="Pro residues" evidence="1">
    <location>
        <begin position="119"/>
        <end position="129"/>
    </location>
</feature>
<proteinExistence type="predicted"/>
<feature type="compositionally biased region" description="Low complexity" evidence="1">
    <location>
        <begin position="109"/>
        <end position="118"/>
    </location>
</feature>
<evidence type="ECO:0000313" key="3">
    <source>
        <dbReference type="Proteomes" id="UP000424527"/>
    </source>
</evidence>
<dbReference type="PANTHER" id="PTHR35558:SF1">
    <property type="entry name" value="ENDONUCLEASE_EXONUCLEASE_PHOSPHATASE DOMAIN-CONTAINING PROTEIN"/>
    <property type="match status" value="1"/>
</dbReference>
<organism evidence="2 3">
    <name type="scientific">Larimichthys crocea</name>
    <name type="common">Large yellow croaker</name>
    <name type="synonym">Pseudosciaena crocea</name>
    <dbReference type="NCBI Taxonomy" id="215358"/>
    <lineage>
        <taxon>Eukaryota</taxon>
        <taxon>Metazoa</taxon>
        <taxon>Chordata</taxon>
        <taxon>Craniata</taxon>
        <taxon>Vertebrata</taxon>
        <taxon>Euteleostomi</taxon>
        <taxon>Actinopterygii</taxon>
        <taxon>Neopterygii</taxon>
        <taxon>Teleostei</taxon>
        <taxon>Neoteleostei</taxon>
        <taxon>Acanthomorphata</taxon>
        <taxon>Eupercaria</taxon>
        <taxon>Sciaenidae</taxon>
        <taxon>Larimichthys</taxon>
    </lineage>
</organism>
<comment type="caution">
    <text evidence="2">The sequence shown here is derived from an EMBL/GenBank/DDBJ whole genome shotgun (WGS) entry which is preliminary data.</text>
</comment>
<dbReference type="PANTHER" id="PTHR35558">
    <property type="entry name" value="SGNH_HYDRO DOMAIN-CONTAINING PROTEIN"/>
    <property type="match status" value="1"/>
</dbReference>
<name>A0A6G0HZR6_LARCR</name>
<protein>
    <submittedName>
        <fullName evidence="2">Uncharacterized protein</fullName>
    </submittedName>
</protein>
<keyword evidence="3" id="KW-1185">Reference proteome</keyword>
<dbReference type="EMBL" id="REGW02000017">
    <property type="protein sequence ID" value="KAE8284670.1"/>
    <property type="molecule type" value="Genomic_DNA"/>
</dbReference>
<feature type="compositionally biased region" description="Pro residues" evidence="1">
    <location>
        <begin position="81"/>
        <end position="96"/>
    </location>
</feature>
<feature type="region of interest" description="Disordered" evidence="1">
    <location>
        <begin position="75"/>
        <end position="132"/>
    </location>
</feature>
<dbReference type="AlphaFoldDB" id="A0A6G0HZR6"/>
<reference evidence="2 3" key="1">
    <citation type="submission" date="2019-07" db="EMBL/GenBank/DDBJ databases">
        <title>Chromosome genome assembly for large yellow croaker.</title>
        <authorList>
            <person name="Xiao S."/>
        </authorList>
    </citation>
    <scope>NUCLEOTIDE SEQUENCE [LARGE SCALE GENOMIC DNA]</scope>
    <source>
        <strain evidence="2">JMULYC20181020</strain>
        <tissue evidence="2">Muscle</tissue>
    </source>
</reference>